<evidence type="ECO:0008006" key="4">
    <source>
        <dbReference type="Google" id="ProtNLM"/>
    </source>
</evidence>
<feature type="compositionally biased region" description="Polar residues" evidence="1">
    <location>
        <begin position="1"/>
        <end position="14"/>
    </location>
</feature>
<feature type="region of interest" description="Disordered" evidence="1">
    <location>
        <begin position="1"/>
        <end position="43"/>
    </location>
</feature>
<evidence type="ECO:0000256" key="1">
    <source>
        <dbReference type="SAM" id="MobiDB-lite"/>
    </source>
</evidence>
<gene>
    <name evidence="2" type="ORF">AAP_04920</name>
</gene>
<dbReference type="AlphaFoldDB" id="A0A167WAH2"/>
<accession>A0A167WAH2</accession>
<dbReference type="EMBL" id="AZGZ01000025">
    <property type="protein sequence ID" value="KZZ88597.1"/>
    <property type="molecule type" value="Genomic_DNA"/>
</dbReference>
<reference evidence="2 3" key="1">
    <citation type="journal article" date="2016" name="Genome Biol. Evol.">
        <title>Divergent and convergent evolution of fungal pathogenicity.</title>
        <authorList>
            <person name="Shang Y."/>
            <person name="Xiao G."/>
            <person name="Zheng P."/>
            <person name="Cen K."/>
            <person name="Zhan S."/>
            <person name="Wang C."/>
        </authorList>
    </citation>
    <scope>NUCLEOTIDE SEQUENCE [LARGE SCALE GENOMIC DNA]</scope>
    <source>
        <strain evidence="2 3">ARSEF 7405</strain>
    </source>
</reference>
<dbReference type="PANTHER" id="PTHR37852">
    <property type="entry name" value="YALI0B21208P"/>
    <property type="match status" value="1"/>
</dbReference>
<name>A0A167WAH2_9EURO</name>
<dbReference type="Proteomes" id="UP000242877">
    <property type="component" value="Unassembled WGS sequence"/>
</dbReference>
<dbReference type="VEuPathDB" id="FungiDB:AAP_04920"/>
<sequence length="209" mass="22718">MDTTQMELKNSTTEAPFAEQTGESAPPRSLPDDPTQPRLGLPTPLRIPITTATAFSVGLLLGASHGSSMAALKFRAENAHRLPKSTLQWYQYHRSKNYVAMVGGLKEGCKMGFRVGGGVACFALFEETCDRARHGNKDFLSTVTAGLTFSGVYSLICRHDVYTTARTAKLGLKASLAYGLAQDFLATAKGNPPSYLSRLLRQKETEQNL</sequence>
<protein>
    <recommendedName>
        <fullName evidence="4">Mitochondrial inner membrane translocase subunit Tim17/Tim22/Tim23/peroxisomal protein PMP24</fullName>
    </recommendedName>
</protein>
<evidence type="ECO:0000313" key="2">
    <source>
        <dbReference type="EMBL" id="KZZ88597.1"/>
    </source>
</evidence>
<keyword evidence="3" id="KW-1185">Reference proteome</keyword>
<dbReference type="OrthoDB" id="5584028at2759"/>
<comment type="caution">
    <text evidence="2">The sequence shown here is derived from an EMBL/GenBank/DDBJ whole genome shotgun (WGS) entry which is preliminary data.</text>
</comment>
<organism evidence="2 3">
    <name type="scientific">Ascosphaera apis ARSEF 7405</name>
    <dbReference type="NCBI Taxonomy" id="392613"/>
    <lineage>
        <taxon>Eukaryota</taxon>
        <taxon>Fungi</taxon>
        <taxon>Dikarya</taxon>
        <taxon>Ascomycota</taxon>
        <taxon>Pezizomycotina</taxon>
        <taxon>Eurotiomycetes</taxon>
        <taxon>Eurotiomycetidae</taxon>
        <taxon>Onygenales</taxon>
        <taxon>Ascosphaeraceae</taxon>
        <taxon>Ascosphaera</taxon>
    </lineage>
</organism>
<dbReference type="PANTHER" id="PTHR37852:SF1">
    <property type="entry name" value="HIG1 DOMAIN-CONTAINING PROTEIN"/>
    <property type="match status" value="1"/>
</dbReference>
<proteinExistence type="predicted"/>
<evidence type="ECO:0000313" key="3">
    <source>
        <dbReference type="Proteomes" id="UP000242877"/>
    </source>
</evidence>